<accession>A0ABU8RIR2</accession>
<comment type="caution">
    <text evidence="1">The sequence shown here is derived from an EMBL/GenBank/DDBJ whole genome shotgun (WGS) entry which is preliminary data.</text>
</comment>
<protein>
    <recommendedName>
        <fullName evidence="3">CheR methyltransferase-like protein</fullName>
    </recommendedName>
</protein>
<organism evidence="1 2">
    <name type="scientific">Pseudokineococcus basanitobsidens</name>
    <dbReference type="NCBI Taxonomy" id="1926649"/>
    <lineage>
        <taxon>Bacteria</taxon>
        <taxon>Bacillati</taxon>
        <taxon>Actinomycetota</taxon>
        <taxon>Actinomycetes</taxon>
        <taxon>Kineosporiales</taxon>
        <taxon>Kineosporiaceae</taxon>
        <taxon>Pseudokineococcus</taxon>
    </lineage>
</organism>
<evidence type="ECO:0000313" key="2">
    <source>
        <dbReference type="Proteomes" id="UP001387100"/>
    </source>
</evidence>
<dbReference type="EMBL" id="JBBIAA010000004">
    <property type="protein sequence ID" value="MEJ5944967.1"/>
    <property type="molecule type" value="Genomic_DNA"/>
</dbReference>
<name>A0ABU8RIR2_9ACTN</name>
<keyword evidence="2" id="KW-1185">Reference proteome</keyword>
<proteinExistence type="predicted"/>
<dbReference type="RefSeq" id="WP_339574346.1">
    <property type="nucleotide sequence ID" value="NZ_JBBIAA010000004.1"/>
</dbReference>
<evidence type="ECO:0008006" key="3">
    <source>
        <dbReference type="Google" id="ProtNLM"/>
    </source>
</evidence>
<reference evidence="1 2" key="1">
    <citation type="journal article" date="2017" name="Int. J. Syst. Evol. Microbiol.">
        <title>Pseudokineococcus basanitobsidens sp. nov., isolated from volcanic rock.</title>
        <authorList>
            <person name="Lee D.W."/>
            <person name="Park M.Y."/>
            <person name="Kim J.J."/>
            <person name="Kim B.S."/>
        </authorList>
    </citation>
    <scope>NUCLEOTIDE SEQUENCE [LARGE SCALE GENOMIC DNA]</scope>
    <source>
        <strain evidence="1 2">DSM 103726</strain>
    </source>
</reference>
<dbReference type="InterPro" id="IPR029063">
    <property type="entry name" value="SAM-dependent_MTases_sf"/>
</dbReference>
<dbReference type="SUPFAM" id="SSF53335">
    <property type="entry name" value="S-adenosyl-L-methionine-dependent methyltransferases"/>
    <property type="match status" value="1"/>
</dbReference>
<dbReference type="Proteomes" id="UP001387100">
    <property type="component" value="Unassembled WGS sequence"/>
</dbReference>
<dbReference type="Gene3D" id="3.40.50.150">
    <property type="entry name" value="Vaccinia Virus protein VP39"/>
    <property type="match status" value="1"/>
</dbReference>
<sequence>MDELVPGGDDSGRGGLDAVVLAGNVVVYLTPGTEEDVVARLAGLLAPGGLLVAGFAADRHVAPGDLGRWCAAAGLLPVAAWGSWDGGPPGAAYSVQVHRRPDGPGPVAP</sequence>
<gene>
    <name evidence="1" type="ORF">WDZ17_06615</name>
</gene>
<evidence type="ECO:0000313" key="1">
    <source>
        <dbReference type="EMBL" id="MEJ5944967.1"/>
    </source>
</evidence>